<dbReference type="Pfam" id="PF07583">
    <property type="entry name" value="PSCyt2"/>
    <property type="match status" value="1"/>
</dbReference>
<evidence type="ECO:0000259" key="2">
    <source>
        <dbReference type="Pfam" id="PF07587"/>
    </source>
</evidence>
<feature type="domain" description="DUF1549" evidence="1">
    <location>
        <begin position="189"/>
        <end position="401"/>
    </location>
</feature>
<dbReference type="GO" id="GO:0020037">
    <property type="term" value="F:heme binding"/>
    <property type="evidence" value="ECO:0007669"/>
    <property type="project" value="InterPro"/>
</dbReference>
<protein>
    <submittedName>
        <fullName evidence="4">F5/8 type C domain protein</fullName>
    </submittedName>
</protein>
<dbReference type="PANTHER" id="PTHR35889:SF3">
    <property type="entry name" value="F-BOX DOMAIN-CONTAINING PROTEIN"/>
    <property type="match status" value="1"/>
</dbReference>
<dbReference type="Pfam" id="PF07635">
    <property type="entry name" value="PSCyt1"/>
    <property type="match status" value="1"/>
</dbReference>
<gene>
    <name evidence="4" type="ORF">K227x_00120</name>
</gene>
<feature type="domain" description="DUF1553" evidence="2">
    <location>
        <begin position="717"/>
        <end position="970"/>
    </location>
</feature>
<dbReference type="GO" id="GO:0009055">
    <property type="term" value="F:electron transfer activity"/>
    <property type="evidence" value="ECO:0007669"/>
    <property type="project" value="InterPro"/>
</dbReference>
<dbReference type="Pfam" id="PF07587">
    <property type="entry name" value="PSD1"/>
    <property type="match status" value="1"/>
</dbReference>
<evidence type="ECO:0000313" key="4">
    <source>
        <dbReference type="EMBL" id="QDT01645.1"/>
    </source>
</evidence>
<dbReference type="EMBL" id="CP036525">
    <property type="protein sequence ID" value="QDT01645.1"/>
    <property type="molecule type" value="Genomic_DNA"/>
</dbReference>
<dbReference type="SUPFAM" id="SSF46626">
    <property type="entry name" value="Cytochrome c"/>
    <property type="match status" value="1"/>
</dbReference>
<feature type="domain" description="Cytochrome C Planctomycete-type" evidence="3">
    <location>
        <begin position="82"/>
        <end position="134"/>
    </location>
</feature>
<dbReference type="InterPro" id="IPR011444">
    <property type="entry name" value="DUF1549"/>
</dbReference>
<dbReference type="InterPro" id="IPR036909">
    <property type="entry name" value="Cyt_c-like_dom_sf"/>
</dbReference>
<sequence>MHRTTARSRMKPSWTSQSTGLRSFAIDQMGRTLSVAGFVLAGLMLTPWPSLAVADKPSSDIAPSSDQVDFESQIAPILAEHCLGCHSPNIKKGELSLATADDIHDLQYVHPGKAGSSRLLEVISSVDGAEPEMPMDGEPLADDSIALIRRWIDQGALWPDTVVVREKSKADDSWWSLQPLQQQFAHNTIDEFIDGPLQASKLKRNAPADRRTLIRRATYDLTGLPPTPDQVRAFVDSDDPLVYEKWIDHLLASPEYGQRWGRHWLDVVRFGESIGFERNVIINELWPFRDYIIRSLNADRPFDQLIREHIAGDVLNDPSIDATESAIGTAFLVSGPYDDVGNQDAAQAAQIRANTLDEIIRATSEAFLGLTVGCARCHDHKFDPIAQDDYYALYATFAGVRHGAVPLATPEDRLRRETLLEPLQTSKAKIQQQISQIDAAVMKRANANLAQYQKAWPRPAVDRRGTEETFDPIVASHVRLVCKAQDNHPSSKSGFRIDEFEVWSSGDESESVNVALASNGATASGAARQIQDFADAYGPQLTIDGKTGARFIAAESTLTIHLAQPTEINRVFFSSGRGEADPNSGVFTFVAEYDIEVSSDAEQWIKVATGDDRQPIQRDSVLNRRLSRLAITDDERQQKSRLESEMRDVNRRISAVPATSMVYIGRRVADDAKGPFHLFIGGSPQRKGDAVVPSSLSSLRGRASDYQLSADADEATRRRSLADWLVDDSNPLTPRVLANRIWHFHFGTGIVDTPNDFGYMGGRPTHPELLDFLATQLQQDGWRIKPMHRRIMLSKTYRQSSDFDEQAARSDADARLLWRFPPRRLSAEEIRDTLLQVAGQLDTTSGGPGFRLYQFLQDNVCTYLPLDQHGPETYRRAVYHQNARASVVDLMTEFDQPDCTFSAPRRSSTTTPLQALTLLNHSFTMDMAASMAARIRDTAGPDHEPQIHAAYQRCYARAPQADELAACRSLLSDSDLTTLCRVLLNTSELIDVR</sequence>
<dbReference type="InterPro" id="IPR011429">
    <property type="entry name" value="Cyt_c_Planctomycete-type"/>
</dbReference>
<dbReference type="KEGG" id="rlc:K227x_00120"/>
<evidence type="ECO:0000313" key="5">
    <source>
        <dbReference type="Proteomes" id="UP000318538"/>
    </source>
</evidence>
<name>A0A517N3D7_9BACT</name>
<keyword evidence="5" id="KW-1185">Reference proteome</keyword>
<accession>A0A517N3D7</accession>
<evidence type="ECO:0000259" key="3">
    <source>
        <dbReference type="Pfam" id="PF07635"/>
    </source>
</evidence>
<evidence type="ECO:0000259" key="1">
    <source>
        <dbReference type="Pfam" id="PF07583"/>
    </source>
</evidence>
<dbReference type="PANTHER" id="PTHR35889">
    <property type="entry name" value="CYCLOINULO-OLIGOSACCHARIDE FRUCTANOTRANSFERASE-RELATED"/>
    <property type="match status" value="1"/>
</dbReference>
<dbReference type="Proteomes" id="UP000318538">
    <property type="component" value="Chromosome"/>
</dbReference>
<proteinExistence type="predicted"/>
<organism evidence="4 5">
    <name type="scientific">Rubripirellula lacrimiformis</name>
    <dbReference type="NCBI Taxonomy" id="1930273"/>
    <lineage>
        <taxon>Bacteria</taxon>
        <taxon>Pseudomonadati</taxon>
        <taxon>Planctomycetota</taxon>
        <taxon>Planctomycetia</taxon>
        <taxon>Pirellulales</taxon>
        <taxon>Pirellulaceae</taxon>
        <taxon>Rubripirellula</taxon>
    </lineage>
</organism>
<dbReference type="Gene3D" id="2.60.120.260">
    <property type="entry name" value="Galactose-binding domain-like"/>
    <property type="match status" value="1"/>
</dbReference>
<dbReference type="InterPro" id="IPR022655">
    <property type="entry name" value="DUF1553"/>
</dbReference>
<dbReference type="AlphaFoldDB" id="A0A517N3D7"/>
<reference evidence="4 5" key="1">
    <citation type="submission" date="2019-02" db="EMBL/GenBank/DDBJ databases">
        <title>Deep-cultivation of Planctomycetes and their phenomic and genomic characterization uncovers novel biology.</title>
        <authorList>
            <person name="Wiegand S."/>
            <person name="Jogler M."/>
            <person name="Boedeker C."/>
            <person name="Pinto D."/>
            <person name="Vollmers J."/>
            <person name="Rivas-Marin E."/>
            <person name="Kohn T."/>
            <person name="Peeters S.H."/>
            <person name="Heuer A."/>
            <person name="Rast P."/>
            <person name="Oberbeckmann S."/>
            <person name="Bunk B."/>
            <person name="Jeske O."/>
            <person name="Meyerdierks A."/>
            <person name="Storesund J.E."/>
            <person name="Kallscheuer N."/>
            <person name="Luecker S."/>
            <person name="Lage O.M."/>
            <person name="Pohl T."/>
            <person name="Merkel B.J."/>
            <person name="Hornburger P."/>
            <person name="Mueller R.-W."/>
            <person name="Bruemmer F."/>
            <person name="Labrenz M."/>
            <person name="Spormann A.M."/>
            <person name="Op den Camp H."/>
            <person name="Overmann J."/>
            <person name="Amann R."/>
            <person name="Jetten M.S.M."/>
            <person name="Mascher T."/>
            <person name="Medema M.H."/>
            <person name="Devos D.P."/>
            <person name="Kaster A.-K."/>
            <person name="Ovreas L."/>
            <person name="Rohde M."/>
            <person name="Galperin M.Y."/>
            <person name="Jogler C."/>
        </authorList>
    </citation>
    <scope>NUCLEOTIDE SEQUENCE [LARGE SCALE GENOMIC DNA]</scope>
    <source>
        <strain evidence="4 5">K22_7</strain>
    </source>
</reference>